<dbReference type="AlphaFoldDB" id="A0A2S7L0T3"/>
<comment type="caution">
    <text evidence="6">The sequence shown here is derived from an EMBL/GenBank/DDBJ whole genome shotgun (WGS) entry which is preliminary data.</text>
</comment>
<dbReference type="SUPFAM" id="SSF46689">
    <property type="entry name" value="Homeodomain-like"/>
    <property type="match status" value="1"/>
</dbReference>
<keyword evidence="1" id="KW-0805">Transcription regulation</keyword>
<evidence type="ECO:0000313" key="7">
    <source>
        <dbReference type="Proteomes" id="UP000239522"/>
    </source>
</evidence>
<keyword evidence="4" id="KW-0472">Membrane</keyword>
<keyword evidence="2" id="KW-0238">DNA-binding</keyword>
<evidence type="ECO:0000313" key="6">
    <source>
        <dbReference type="EMBL" id="PQB08348.1"/>
    </source>
</evidence>
<dbReference type="PROSITE" id="PS01124">
    <property type="entry name" value="HTH_ARAC_FAMILY_2"/>
    <property type="match status" value="1"/>
</dbReference>
<dbReference type="Proteomes" id="UP000239522">
    <property type="component" value="Unassembled WGS sequence"/>
</dbReference>
<dbReference type="OrthoDB" id="5295174at2"/>
<feature type="domain" description="HTH araC/xylS-type" evidence="5">
    <location>
        <begin position="108"/>
        <end position="212"/>
    </location>
</feature>
<dbReference type="InterPro" id="IPR009057">
    <property type="entry name" value="Homeodomain-like_sf"/>
</dbReference>
<name>A0A2S7L0T3_9FLAO</name>
<dbReference type="Gene3D" id="1.10.10.60">
    <property type="entry name" value="Homeodomain-like"/>
    <property type="match status" value="2"/>
</dbReference>
<keyword evidence="4" id="KW-1133">Transmembrane helix</keyword>
<dbReference type="GO" id="GO:0043565">
    <property type="term" value="F:sequence-specific DNA binding"/>
    <property type="evidence" value="ECO:0007669"/>
    <property type="project" value="InterPro"/>
</dbReference>
<evidence type="ECO:0000256" key="4">
    <source>
        <dbReference type="SAM" id="Phobius"/>
    </source>
</evidence>
<sequence>MKHNHLRKKIVNKYEIPLLLSEKERLISELDKSNSFKKISIFILVIITSLFLFIAFYFFKKNKKNKKRFNDLMLGFDSKKKLSNNKNTDLIEITTTELSEELVKDVLNKLLIFEKSNKFIKNDYTLNSLAKELKTNSTYLSKIINSSKQVNFSNYLNKIRIEYAIEKLTTDKTIRNYTVQAIAEDVGFNKAQSFSTAFQKQTGISITYFIKQINNKPTEN</sequence>
<evidence type="ECO:0000259" key="5">
    <source>
        <dbReference type="PROSITE" id="PS01124"/>
    </source>
</evidence>
<dbReference type="InterPro" id="IPR018060">
    <property type="entry name" value="HTH_AraC"/>
</dbReference>
<dbReference type="EMBL" id="MQUA01000013">
    <property type="protein sequence ID" value="PQB08348.1"/>
    <property type="molecule type" value="Genomic_DNA"/>
</dbReference>
<evidence type="ECO:0000256" key="2">
    <source>
        <dbReference type="ARBA" id="ARBA00023125"/>
    </source>
</evidence>
<dbReference type="Pfam" id="PF12833">
    <property type="entry name" value="HTH_18"/>
    <property type="match status" value="1"/>
</dbReference>
<dbReference type="PANTHER" id="PTHR43280:SF29">
    <property type="entry name" value="ARAC-FAMILY TRANSCRIPTIONAL REGULATOR"/>
    <property type="match status" value="1"/>
</dbReference>
<evidence type="ECO:0000256" key="1">
    <source>
        <dbReference type="ARBA" id="ARBA00023015"/>
    </source>
</evidence>
<keyword evidence="7" id="KW-1185">Reference proteome</keyword>
<dbReference type="PANTHER" id="PTHR43280">
    <property type="entry name" value="ARAC-FAMILY TRANSCRIPTIONAL REGULATOR"/>
    <property type="match status" value="1"/>
</dbReference>
<feature type="transmembrane region" description="Helical" evidence="4">
    <location>
        <begin position="39"/>
        <end position="59"/>
    </location>
</feature>
<evidence type="ECO:0000256" key="3">
    <source>
        <dbReference type="ARBA" id="ARBA00023163"/>
    </source>
</evidence>
<dbReference type="RefSeq" id="WP_104810550.1">
    <property type="nucleotide sequence ID" value="NZ_MQUA01000013.1"/>
</dbReference>
<dbReference type="SMART" id="SM00342">
    <property type="entry name" value="HTH_ARAC"/>
    <property type="match status" value="1"/>
</dbReference>
<reference evidence="6 7" key="1">
    <citation type="submission" date="2016-11" db="EMBL/GenBank/DDBJ databases">
        <title>Trade-off between light-utilization and light-protection in marine flavobacteria.</title>
        <authorList>
            <person name="Kumagai Y."/>
        </authorList>
    </citation>
    <scope>NUCLEOTIDE SEQUENCE [LARGE SCALE GENOMIC DNA]</scope>
    <source>
        <strain evidence="6 7">ATCC 700397</strain>
    </source>
</reference>
<proteinExistence type="predicted"/>
<organism evidence="6 7">
    <name type="scientific">Polaribacter filamentus</name>
    <dbReference type="NCBI Taxonomy" id="53483"/>
    <lineage>
        <taxon>Bacteria</taxon>
        <taxon>Pseudomonadati</taxon>
        <taxon>Bacteroidota</taxon>
        <taxon>Flavobacteriia</taxon>
        <taxon>Flavobacteriales</taxon>
        <taxon>Flavobacteriaceae</taxon>
    </lineage>
</organism>
<accession>A0A2S7L0T3</accession>
<keyword evidence="4" id="KW-0812">Transmembrane</keyword>
<keyword evidence="3" id="KW-0804">Transcription</keyword>
<gene>
    <name evidence="6" type="ORF">BST83_15355</name>
</gene>
<dbReference type="GO" id="GO:0003700">
    <property type="term" value="F:DNA-binding transcription factor activity"/>
    <property type="evidence" value="ECO:0007669"/>
    <property type="project" value="InterPro"/>
</dbReference>
<protein>
    <recommendedName>
        <fullName evidence="5">HTH araC/xylS-type domain-containing protein</fullName>
    </recommendedName>
</protein>